<keyword evidence="2" id="KW-0812">Transmembrane</keyword>
<evidence type="ECO:0000256" key="1">
    <source>
        <dbReference type="SAM" id="MobiDB-lite"/>
    </source>
</evidence>
<keyword evidence="4" id="KW-1185">Reference proteome</keyword>
<reference evidence="3 4" key="1">
    <citation type="submission" date="2023-10" db="EMBL/GenBank/DDBJ databases">
        <title>Chromosome-scale genome assembly provides insights into flower coloration mechanisms of Canna indica.</title>
        <authorList>
            <person name="Li C."/>
        </authorList>
    </citation>
    <scope>NUCLEOTIDE SEQUENCE [LARGE SCALE GENOMIC DNA]</scope>
    <source>
        <tissue evidence="3">Flower</tissue>
    </source>
</reference>
<dbReference type="AlphaFoldDB" id="A0AAQ3QH76"/>
<organism evidence="3 4">
    <name type="scientific">Canna indica</name>
    <name type="common">Indian-shot</name>
    <dbReference type="NCBI Taxonomy" id="4628"/>
    <lineage>
        <taxon>Eukaryota</taxon>
        <taxon>Viridiplantae</taxon>
        <taxon>Streptophyta</taxon>
        <taxon>Embryophyta</taxon>
        <taxon>Tracheophyta</taxon>
        <taxon>Spermatophyta</taxon>
        <taxon>Magnoliopsida</taxon>
        <taxon>Liliopsida</taxon>
        <taxon>Zingiberales</taxon>
        <taxon>Cannaceae</taxon>
        <taxon>Canna</taxon>
    </lineage>
</organism>
<evidence type="ECO:0000313" key="3">
    <source>
        <dbReference type="EMBL" id="WOL10994.1"/>
    </source>
</evidence>
<evidence type="ECO:0000313" key="4">
    <source>
        <dbReference type="Proteomes" id="UP001327560"/>
    </source>
</evidence>
<evidence type="ECO:0000256" key="2">
    <source>
        <dbReference type="SAM" id="Phobius"/>
    </source>
</evidence>
<feature type="transmembrane region" description="Helical" evidence="2">
    <location>
        <begin position="84"/>
        <end position="105"/>
    </location>
</feature>
<name>A0AAQ3QH76_9LILI</name>
<accession>A0AAQ3QH76</accession>
<dbReference type="Proteomes" id="UP001327560">
    <property type="component" value="Chromosome 6"/>
</dbReference>
<feature type="compositionally biased region" description="Polar residues" evidence="1">
    <location>
        <begin position="12"/>
        <end position="24"/>
    </location>
</feature>
<dbReference type="EMBL" id="CP136895">
    <property type="protein sequence ID" value="WOL10994.1"/>
    <property type="molecule type" value="Genomic_DNA"/>
</dbReference>
<gene>
    <name evidence="3" type="ORF">Cni_G19755</name>
</gene>
<keyword evidence="2" id="KW-0472">Membrane</keyword>
<proteinExistence type="predicted"/>
<protein>
    <submittedName>
        <fullName evidence="3">Uncharacterized protein</fullName>
    </submittedName>
</protein>
<sequence length="123" mass="13844">MTKSKDSFPVNRDSNYSGNADLESNNEMISRDSPIALNMPKSKDSFLVNRDSNYSGSADLESNNGMISRDSPIALNMLKSMDSFPLIVIQIILALMLSHILWLFLPWLRVALRVRLIQLGPFL</sequence>
<keyword evidence="2" id="KW-1133">Transmembrane helix</keyword>
<feature type="region of interest" description="Disordered" evidence="1">
    <location>
        <begin position="1"/>
        <end position="24"/>
    </location>
</feature>